<evidence type="ECO:0000313" key="3">
    <source>
        <dbReference type="Proteomes" id="UP001634747"/>
    </source>
</evidence>
<keyword evidence="3" id="KW-1185">Reference proteome</keyword>
<proteinExistence type="predicted"/>
<evidence type="ECO:0000313" key="2">
    <source>
        <dbReference type="EMBL" id="MFN2975426.1"/>
    </source>
</evidence>
<dbReference type="SUPFAM" id="SSF110857">
    <property type="entry name" value="Gamma-glutamyl cyclotransferase-like"/>
    <property type="match status" value="1"/>
</dbReference>
<dbReference type="InterPro" id="IPR036568">
    <property type="entry name" value="GGCT-like_sf"/>
</dbReference>
<dbReference type="InterPro" id="IPR013024">
    <property type="entry name" value="GGCT-like"/>
</dbReference>
<sequence length="115" mass="12358">MSEADGTPRLAVYGSLAPGKENHGQVADLRGQWLEGTVRGRLIEQGWGASMGFPALVLDGEGEVVPVMVLESDDLAGAWERLDEFEGAEYDRVLTEVRTAKAMVSAYIYAAKDAA</sequence>
<feature type="domain" description="Gamma-glutamylcyclotransferase AIG2-like" evidence="1">
    <location>
        <begin position="11"/>
        <end position="112"/>
    </location>
</feature>
<dbReference type="InterPro" id="IPR009288">
    <property type="entry name" value="AIG2-like_dom"/>
</dbReference>
<dbReference type="CDD" id="cd06661">
    <property type="entry name" value="GGCT_like"/>
    <property type="match status" value="1"/>
</dbReference>
<organism evidence="2 3">
    <name type="scientific">Terriglobus aquaticus</name>
    <dbReference type="NCBI Taxonomy" id="940139"/>
    <lineage>
        <taxon>Bacteria</taxon>
        <taxon>Pseudomonadati</taxon>
        <taxon>Acidobacteriota</taxon>
        <taxon>Terriglobia</taxon>
        <taxon>Terriglobales</taxon>
        <taxon>Acidobacteriaceae</taxon>
        <taxon>Terriglobus</taxon>
    </lineage>
</organism>
<name>A0ABW9KHZ9_9BACT</name>
<evidence type="ECO:0000259" key="1">
    <source>
        <dbReference type="Pfam" id="PF06094"/>
    </source>
</evidence>
<dbReference type="Proteomes" id="UP001634747">
    <property type="component" value="Unassembled WGS sequence"/>
</dbReference>
<comment type="caution">
    <text evidence="2">The sequence shown here is derived from an EMBL/GenBank/DDBJ whole genome shotgun (WGS) entry which is preliminary data.</text>
</comment>
<dbReference type="Gene3D" id="3.10.490.10">
    <property type="entry name" value="Gamma-glutamyl cyclotransferase-like"/>
    <property type="match status" value="1"/>
</dbReference>
<dbReference type="EMBL" id="JBJYXY010000001">
    <property type="protein sequence ID" value="MFN2975426.1"/>
    <property type="molecule type" value="Genomic_DNA"/>
</dbReference>
<gene>
    <name evidence="2" type="ORF">ACK2TP_06600</name>
</gene>
<accession>A0ABW9KHZ9</accession>
<dbReference type="RefSeq" id="WP_263413048.1">
    <property type="nucleotide sequence ID" value="NZ_BAABBH010000001.1"/>
</dbReference>
<dbReference type="Pfam" id="PF06094">
    <property type="entry name" value="GGACT"/>
    <property type="match status" value="1"/>
</dbReference>
<reference evidence="2 3" key="1">
    <citation type="submission" date="2024-12" db="EMBL/GenBank/DDBJ databases">
        <authorList>
            <person name="Lee Y."/>
        </authorList>
    </citation>
    <scope>NUCLEOTIDE SEQUENCE [LARGE SCALE GENOMIC DNA]</scope>
    <source>
        <strain evidence="2 3">03SUJ4</strain>
    </source>
</reference>
<protein>
    <submittedName>
        <fullName evidence="2">Gamma-glutamylcyclotransferase</fullName>
    </submittedName>
</protein>